<accession>B0RKP0</accession>
<geneLocation type="plasmid" evidence="2">
    <name>pYE854</name>
</geneLocation>
<feature type="transmembrane region" description="Helical" evidence="1">
    <location>
        <begin position="6"/>
        <end position="23"/>
    </location>
</feature>
<dbReference type="AlphaFoldDB" id="B0RKP0"/>
<evidence type="ECO:0000256" key="1">
    <source>
        <dbReference type="SAM" id="Phobius"/>
    </source>
</evidence>
<sequence length="69" mass="7951">MKTAVINWVFMWVFSTVMLMYRAKPFTPRMPSLEATSSILTLQVYTGVIQQPRAGTQTPLYNWPGILDR</sequence>
<keyword evidence="1" id="KW-0472">Membrane</keyword>
<protein>
    <submittedName>
        <fullName evidence="2">Uncharacterized protein</fullName>
    </submittedName>
</protein>
<dbReference type="EMBL" id="AM905950">
    <property type="protein sequence ID" value="CAP20147.1"/>
    <property type="molecule type" value="Genomic_DNA"/>
</dbReference>
<organism evidence="2">
    <name type="scientific">Yersinia enterocolitica</name>
    <dbReference type="NCBI Taxonomy" id="630"/>
    <lineage>
        <taxon>Bacteria</taxon>
        <taxon>Pseudomonadati</taxon>
        <taxon>Pseudomonadota</taxon>
        <taxon>Gammaproteobacteria</taxon>
        <taxon>Enterobacterales</taxon>
        <taxon>Yersiniaceae</taxon>
        <taxon>Yersinia</taxon>
    </lineage>
</organism>
<keyword evidence="1" id="KW-0812">Transmembrane</keyword>
<name>B0RKP0_YEREN</name>
<keyword evidence="1" id="KW-1133">Transmembrane helix</keyword>
<keyword evidence="2" id="KW-0614">Plasmid</keyword>
<reference evidence="2" key="1">
    <citation type="journal article" date="2008" name="J. Bacteriol.">
        <title>Genetic and functional properties of the self-transmissible Yersinia enterocolitica plasmid pYE854, which mobilizes the virulence plasmid pYV.</title>
        <authorList>
            <person name="Hammerl J.A."/>
            <person name="Klein I."/>
            <person name="Lanka E."/>
            <person name="Appel B."/>
            <person name="Hertwig S."/>
        </authorList>
    </citation>
    <scope>NUCLEOTIDE SEQUENCE [LARGE SCALE GENOMIC DNA]</scope>
    <source>
        <strain evidence="2">29854</strain>
        <plasmid evidence="2">pYE854</plasmid>
    </source>
</reference>
<evidence type="ECO:0000313" key="2">
    <source>
        <dbReference type="EMBL" id="CAP20147.1"/>
    </source>
</evidence>
<proteinExistence type="predicted"/>